<protein>
    <submittedName>
        <fullName evidence="7">Signal peptide peptidase SppA</fullName>
    </submittedName>
</protein>
<keyword evidence="5" id="KW-0472">Membrane</keyword>
<keyword evidence="4" id="KW-0720">Serine protease</keyword>
<feature type="transmembrane region" description="Helical" evidence="5">
    <location>
        <begin position="12"/>
        <end position="32"/>
    </location>
</feature>
<dbReference type="InterPro" id="IPR047272">
    <property type="entry name" value="S49_SppA_C"/>
</dbReference>
<dbReference type="Gene3D" id="6.20.330.10">
    <property type="match status" value="1"/>
</dbReference>
<dbReference type="PANTHER" id="PTHR42987:SF4">
    <property type="entry name" value="PROTEASE SOHB-RELATED"/>
    <property type="match status" value="1"/>
</dbReference>
<dbReference type="AlphaFoldDB" id="A0A847U0L6"/>
<keyword evidence="3" id="KW-0378">Hydrolase</keyword>
<evidence type="ECO:0000256" key="5">
    <source>
        <dbReference type="SAM" id="Phobius"/>
    </source>
</evidence>
<name>A0A847U0L6_9EURY</name>
<evidence type="ECO:0000313" key="7">
    <source>
        <dbReference type="EMBL" id="NLV09143.1"/>
    </source>
</evidence>
<evidence type="ECO:0000256" key="3">
    <source>
        <dbReference type="ARBA" id="ARBA00022801"/>
    </source>
</evidence>
<sequence length="328" mass="35097">MNVIQLVKRRMVFLTGLAIILGGSYFLFVYYPTTSLELMGTVLLLVSVAVGGVGMKKLASSVVPEYNVGQITIDGTIAQTESSDLSPVGGNTTGAESIVEQVNAADENSNVKALLVKINTGGIVPSEDIRRALEEFDGPTVAYATEVCASGGYWVASGCDEIWAHKGSMVGSIGVKFSQVRFADLAEKVGVSYESITSGEYKEIMTKFKELEPHEREQLQGITDSFYDIFVEQLDESLELERETIEATEAKVYVGPEARENGMVDNIGYESEVKDRLANRLGEEVVVTEFGDSGVVSQLAGGAHSLAYSFGAGLGTGIGSMGGSKFEF</sequence>
<dbReference type="InterPro" id="IPR002142">
    <property type="entry name" value="Peptidase_S49"/>
</dbReference>
<evidence type="ECO:0000256" key="2">
    <source>
        <dbReference type="ARBA" id="ARBA00022670"/>
    </source>
</evidence>
<dbReference type="PANTHER" id="PTHR42987">
    <property type="entry name" value="PEPTIDASE S49"/>
    <property type="match status" value="1"/>
</dbReference>
<accession>A0A847U0L6</accession>
<gene>
    <name evidence="7" type="ORF">GOC74_04270</name>
</gene>
<dbReference type="Pfam" id="PF01343">
    <property type="entry name" value="Peptidase_S49"/>
    <property type="match status" value="1"/>
</dbReference>
<comment type="similarity">
    <text evidence="1">Belongs to the peptidase S49 family.</text>
</comment>
<dbReference type="GO" id="GO:0008236">
    <property type="term" value="F:serine-type peptidase activity"/>
    <property type="evidence" value="ECO:0007669"/>
    <property type="project" value="UniProtKB-KW"/>
</dbReference>
<evidence type="ECO:0000256" key="4">
    <source>
        <dbReference type="ARBA" id="ARBA00022825"/>
    </source>
</evidence>
<dbReference type="SUPFAM" id="SSF52096">
    <property type="entry name" value="ClpP/crotonase"/>
    <property type="match status" value="1"/>
</dbReference>
<dbReference type="InterPro" id="IPR029045">
    <property type="entry name" value="ClpP/crotonase-like_dom_sf"/>
</dbReference>
<dbReference type="CDD" id="cd07023">
    <property type="entry name" value="S49_Sppa_N_C"/>
    <property type="match status" value="1"/>
</dbReference>
<dbReference type="OrthoDB" id="31107at2157"/>
<keyword evidence="5" id="KW-0812">Transmembrane</keyword>
<comment type="caution">
    <text evidence="7">The sequence shown here is derived from an EMBL/GenBank/DDBJ whole genome shotgun (WGS) entry which is preliminary data.</text>
</comment>
<evidence type="ECO:0000256" key="1">
    <source>
        <dbReference type="ARBA" id="ARBA00008683"/>
    </source>
</evidence>
<dbReference type="Gene3D" id="3.90.226.10">
    <property type="entry name" value="2-enoyl-CoA Hydratase, Chain A, domain 1"/>
    <property type="match status" value="1"/>
</dbReference>
<feature type="domain" description="Peptidase S49" evidence="6">
    <location>
        <begin position="139"/>
        <end position="279"/>
    </location>
</feature>
<evidence type="ECO:0000259" key="6">
    <source>
        <dbReference type="Pfam" id="PF01343"/>
    </source>
</evidence>
<reference evidence="7" key="1">
    <citation type="submission" date="2019-12" db="EMBL/GenBank/DDBJ databases">
        <title>Whole-genome sequence of Halomicrobium mukohataei pws1.</title>
        <authorList>
            <person name="Verma D.K."/>
            <person name="Gopal K."/>
            <person name="Prasad E.S."/>
        </authorList>
    </citation>
    <scope>NUCLEOTIDE SEQUENCE</scope>
    <source>
        <strain evidence="7">Pws1</strain>
    </source>
</reference>
<dbReference type="GO" id="GO:0006508">
    <property type="term" value="P:proteolysis"/>
    <property type="evidence" value="ECO:0007669"/>
    <property type="project" value="UniProtKB-KW"/>
</dbReference>
<dbReference type="EMBL" id="WOYG01000001">
    <property type="protein sequence ID" value="NLV09143.1"/>
    <property type="molecule type" value="Genomic_DNA"/>
</dbReference>
<proteinExistence type="inferred from homology"/>
<evidence type="ECO:0000313" key="8">
    <source>
        <dbReference type="Proteomes" id="UP000608662"/>
    </source>
</evidence>
<organism evidence="7 8">
    <name type="scientific">Halomicrobium mukohataei</name>
    <dbReference type="NCBI Taxonomy" id="57705"/>
    <lineage>
        <taxon>Archaea</taxon>
        <taxon>Methanobacteriati</taxon>
        <taxon>Methanobacteriota</taxon>
        <taxon>Stenosarchaea group</taxon>
        <taxon>Halobacteria</taxon>
        <taxon>Halobacteriales</taxon>
        <taxon>Haloarculaceae</taxon>
        <taxon>Halomicrobium</taxon>
    </lineage>
</organism>
<keyword evidence="2" id="KW-0645">Protease</keyword>
<keyword evidence="5" id="KW-1133">Transmembrane helix</keyword>
<dbReference type="Proteomes" id="UP000608662">
    <property type="component" value="Unassembled WGS sequence"/>
</dbReference>
<dbReference type="RefSeq" id="WP_170093053.1">
    <property type="nucleotide sequence ID" value="NZ_WOYG01000001.1"/>
</dbReference>